<sequence>DPLLLVGAPCQLRRASSKDPLLLEAAVCLSDDAETLAHQPGDSTCRDLSRSSPGSSCASLKSLLPAASRLVELVEEKSLEVYELRATSERTPVGSEEWLQATTLLAAAREELRLLREYAGLSENISRDLPSVDSGSAAAAERCRAMGDAAGSSAAGDEGAVGAAPVRPVRSPAPAPRRMG</sequence>
<feature type="region of interest" description="Disordered" evidence="1">
    <location>
        <begin position="36"/>
        <end position="55"/>
    </location>
</feature>
<evidence type="ECO:0000256" key="1">
    <source>
        <dbReference type="SAM" id="MobiDB-lite"/>
    </source>
</evidence>
<protein>
    <submittedName>
        <fullName evidence="2">Uncharacterized protein</fullName>
    </submittedName>
</protein>
<evidence type="ECO:0000313" key="2">
    <source>
        <dbReference type="EMBL" id="CAE8655242.1"/>
    </source>
</evidence>
<reference evidence="2" key="1">
    <citation type="submission" date="2021-02" db="EMBL/GenBank/DDBJ databases">
        <authorList>
            <person name="Dougan E. K."/>
            <person name="Rhodes N."/>
            <person name="Thang M."/>
            <person name="Chan C."/>
        </authorList>
    </citation>
    <scope>NUCLEOTIDE SEQUENCE</scope>
</reference>
<proteinExistence type="predicted"/>
<feature type="compositionally biased region" description="Low complexity" evidence="1">
    <location>
        <begin position="147"/>
        <end position="170"/>
    </location>
</feature>
<name>A0A813ISB5_POLGL</name>
<organism evidence="2 3">
    <name type="scientific">Polarella glacialis</name>
    <name type="common">Dinoflagellate</name>
    <dbReference type="NCBI Taxonomy" id="89957"/>
    <lineage>
        <taxon>Eukaryota</taxon>
        <taxon>Sar</taxon>
        <taxon>Alveolata</taxon>
        <taxon>Dinophyceae</taxon>
        <taxon>Suessiales</taxon>
        <taxon>Suessiaceae</taxon>
        <taxon>Polarella</taxon>
    </lineage>
</organism>
<evidence type="ECO:0000313" key="3">
    <source>
        <dbReference type="Proteomes" id="UP000626109"/>
    </source>
</evidence>
<feature type="non-terminal residue" evidence="2">
    <location>
        <position position="180"/>
    </location>
</feature>
<feature type="compositionally biased region" description="Pro residues" evidence="1">
    <location>
        <begin position="171"/>
        <end position="180"/>
    </location>
</feature>
<gene>
    <name evidence="2" type="ORF">PGLA2088_LOCUS11512</name>
</gene>
<feature type="region of interest" description="Disordered" evidence="1">
    <location>
        <begin position="147"/>
        <end position="180"/>
    </location>
</feature>
<accession>A0A813ISB5</accession>
<dbReference type="EMBL" id="CAJNNW010013326">
    <property type="protein sequence ID" value="CAE8655242.1"/>
    <property type="molecule type" value="Genomic_DNA"/>
</dbReference>
<comment type="caution">
    <text evidence="2">The sequence shown here is derived from an EMBL/GenBank/DDBJ whole genome shotgun (WGS) entry which is preliminary data.</text>
</comment>
<dbReference type="Proteomes" id="UP000626109">
    <property type="component" value="Unassembled WGS sequence"/>
</dbReference>
<dbReference type="AlphaFoldDB" id="A0A813ISB5"/>